<dbReference type="GO" id="GO:0005615">
    <property type="term" value="C:extracellular space"/>
    <property type="evidence" value="ECO:0007669"/>
    <property type="project" value="TreeGrafter"/>
</dbReference>
<dbReference type="Ensembl" id="ENSCSAT00000009553.1">
    <property type="protein sequence ID" value="ENSCSAP00000007666.1"/>
    <property type="gene ID" value="ENSCSAG00000011465.1"/>
</dbReference>
<dbReference type="GO" id="GO:0019391">
    <property type="term" value="P:glucuronoside catabolic process"/>
    <property type="evidence" value="ECO:0007669"/>
    <property type="project" value="TreeGrafter"/>
</dbReference>
<dbReference type="GO" id="GO:0005102">
    <property type="term" value="F:signaling receptor binding"/>
    <property type="evidence" value="ECO:0007669"/>
    <property type="project" value="TreeGrafter"/>
</dbReference>
<evidence type="ECO:0000313" key="3">
    <source>
        <dbReference type="Ensembl" id="ENSCSAP00000007666.1"/>
    </source>
</evidence>
<dbReference type="EMBL" id="AQIB01145981">
    <property type="status" value="NOT_ANNOTATED_CDS"/>
    <property type="molecule type" value="Genomic_DNA"/>
</dbReference>
<dbReference type="GeneTree" id="ENSGT00940000174299"/>
<reference evidence="3 4" key="1">
    <citation type="submission" date="2014-03" db="EMBL/GenBank/DDBJ databases">
        <authorList>
            <person name="Warren W."/>
            <person name="Wilson R.K."/>
        </authorList>
    </citation>
    <scope>NUCLEOTIDE SEQUENCE</scope>
</reference>
<feature type="region of interest" description="Disordered" evidence="2">
    <location>
        <begin position="1"/>
        <end position="36"/>
    </location>
</feature>
<accession>A0A0D9RGC7</accession>
<feature type="region of interest" description="Disordered" evidence="2">
    <location>
        <begin position="56"/>
        <end position="75"/>
    </location>
</feature>
<dbReference type="Gene3D" id="2.60.120.260">
    <property type="entry name" value="Galactose-binding domain-like"/>
    <property type="match status" value="1"/>
</dbReference>
<evidence type="ECO:0000256" key="2">
    <source>
        <dbReference type="SAM" id="MobiDB-lite"/>
    </source>
</evidence>
<evidence type="ECO:0000313" key="4">
    <source>
        <dbReference type="Proteomes" id="UP000029965"/>
    </source>
</evidence>
<sequence length="165" mass="18111">MRVTRPSRMTPPAPRLSPHTAAERGSRKHGLAGGCGPGGSRAAVVWLRAGAAGRDAVPPGEPVARAPGAGRPLELPRRLLRQPTQGLRGAESGPTLDVPVPSILIDISQDWRLWHFVSWVWYEREVTLLERWIQDLCTRVVLRIGSAHFYAIVVSQGLLCPEHRL</sequence>
<organism evidence="3 4">
    <name type="scientific">Chlorocebus sabaeus</name>
    <name type="common">Green monkey</name>
    <name type="synonym">Simia sabaea</name>
    <dbReference type="NCBI Taxonomy" id="60711"/>
    <lineage>
        <taxon>Eukaryota</taxon>
        <taxon>Metazoa</taxon>
        <taxon>Chordata</taxon>
        <taxon>Craniata</taxon>
        <taxon>Vertebrata</taxon>
        <taxon>Euteleostomi</taxon>
        <taxon>Mammalia</taxon>
        <taxon>Eutheria</taxon>
        <taxon>Euarchontoglires</taxon>
        <taxon>Primates</taxon>
        <taxon>Haplorrhini</taxon>
        <taxon>Catarrhini</taxon>
        <taxon>Cercopithecidae</taxon>
        <taxon>Cercopithecinae</taxon>
        <taxon>Chlorocebus</taxon>
    </lineage>
</organism>
<dbReference type="SUPFAM" id="SSF49785">
    <property type="entry name" value="Galactose-binding domain-like"/>
    <property type="match status" value="1"/>
</dbReference>
<dbReference type="GO" id="GO:0030246">
    <property type="term" value="F:carbohydrate binding"/>
    <property type="evidence" value="ECO:0007669"/>
    <property type="project" value="TreeGrafter"/>
</dbReference>
<dbReference type="PANTHER" id="PTHR10066">
    <property type="entry name" value="BETA-GLUCURONIDASE"/>
    <property type="match status" value="1"/>
</dbReference>
<proteinExistence type="inferred from homology"/>
<dbReference type="InterPro" id="IPR008979">
    <property type="entry name" value="Galactose-bd-like_sf"/>
</dbReference>
<dbReference type="GO" id="GO:0004566">
    <property type="term" value="F:beta-glucuronidase activity"/>
    <property type="evidence" value="ECO:0007669"/>
    <property type="project" value="TreeGrafter"/>
</dbReference>
<dbReference type="AlphaFoldDB" id="A0A0D9RGC7"/>
<dbReference type="OMA" id="HFVSWVW"/>
<reference evidence="3" key="3">
    <citation type="submission" date="2025-09" db="UniProtKB">
        <authorList>
            <consortium name="Ensembl"/>
        </authorList>
    </citation>
    <scope>IDENTIFICATION</scope>
</reference>
<dbReference type="STRING" id="60711.ENSCSAP00000007666"/>
<keyword evidence="4" id="KW-1185">Reference proteome</keyword>
<dbReference type="Proteomes" id="UP000029965">
    <property type="component" value="Chromosome 19"/>
</dbReference>
<evidence type="ECO:0000256" key="1">
    <source>
        <dbReference type="ARBA" id="ARBA00007401"/>
    </source>
</evidence>
<name>A0A0D9RGC7_CHLSB</name>
<reference evidence="3" key="2">
    <citation type="submission" date="2025-08" db="UniProtKB">
        <authorList>
            <consortium name="Ensembl"/>
        </authorList>
    </citation>
    <scope>IDENTIFICATION</scope>
</reference>
<comment type="similarity">
    <text evidence="1">Belongs to the glycosyl hydrolase 2 family.</text>
</comment>
<dbReference type="eggNOG" id="KOG2024">
    <property type="taxonomic scope" value="Eukaryota"/>
</dbReference>
<dbReference type="Bgee" id="ENSCSAG00000011465">
    <property type="expression patterns" value="Expressed in caudate nucleus and 6 other cell types or tissues"/>
</dbReference>
<protein>
    <submittedName>
        <fullName evidence="3">Uncharacterized protein</fullName>
    </submittedName>
</protein>
<dbReference type="PANTHER" id="PTHR10066:SF67">
    <property type="entry name" value="BETA-GLUCURONIDASE"/>
    <property type="match status" value="1"/>
</dbReference>